<organism evidence="2">
    <name type="scientific">Ixodes ricinus</name>
    <name type="common">Common tick</name>
    <name type="synonym">Acarus ricinus</name>
    <dbReference type="NCBI Taxonomy" id="34613"/>
    <lineage>
        <taxon>Eukaryota</taxon>
        <taxon>Metazoa</taxon>
        <taxon>Ecdysozoa</taxon>
        <taxon>Arthropoda</taxon>
        <taxon>Chelicerata</taxon>
        <taxon>Arachnida</taxon>
        <taxon>Acari</taxon>
        <taxon>Parasitiformes</taxon>
        <taxon>Ixodida</taxon>
        <taxon>Ixodoidea</taxon>
        <taxon>Ixodidae</taxon>
        <taxon>Ixodinae</taxon>
        <taxon>Ixodes</taxon>
    </lineage>
</organism>
<feature type="signal peptide" evidence="1">
    <location>
        <begin position="1"/>
        <end position="32"/>
    </location>
</feature>
<feature type="chain" id="PRO_5025474108" evidence="1">
    <location>
        <begin position="33"/>
        <end position="108"/>
    </location>
</feature>
<proteinExistence type="predicted"/>
<accession>A0A6B0UH99</accession>
<name>A0A6B0UH99_IXORI</name>
<dbReference type="AlphaFoldDB" id="A0A6B0UH99"/>
<evidence type="ECO:0000256" key="1">
    <source>
        <dbReference type="SAM" id="SignalP"/>
    </source>
</evidence>
<protein>
    <submittedName>
        <fullName evidence="2">Putative secreted protein</fullName>
    </submittedName>
</protein>
<evidence type="ECO:0000313" key="2">
    <source>
        <dbReference type="EMBL" id="MXU89474.1"/>
    </source>
</evidence>
<dbReference type="EMBL" id="GIFC01007391">
    <property type="protein sequence ID" value="MXU89474.1"/>
    <property type="molecule type" value="Transcribed_RNA"/>
</dbReference>
<sequence>MGRNIRIVIIWSFSRKMSLLVILRTAVRVSCTMPMTGLFDCGVMICRGTMASCSTSARVSSDCGTCRFISSPSKSALYGVVTLRFILKVDQGSTLILCPIMDILCSVG</sequence>
<reference evidence="2" key="1">
    <citation type="submission" date="2019-12" db="EMBL/GenBank/DDBJ databases">
        <title>An insight into the sialome of adult female Ixodes ricinus ticks feeding for 6 days.</title>
        <authorList>
            <person name="Perner J."/>
            <person name="Ribeiro J.M.C."/>
        </authorList>
    </citation>
    <scope>NUCLEOTIDE SEQUENCE</scope>
    <source>
        <strain evidence="2">Semi-engorged</strain>
        <tissue evidence="2">Salivary glands</tissue>
    </source>
</reference>
<keyword evidence="1" id="KW-0732">Signal</keyword>